<dbReference type="AlphaFoldDB" id="A0A191QKD0"/>
<proteinExistence type="evidence at transcript level"/>
<reference evidence="5" key="1">
    <citation type="submission" date="2015-05" db="EMBL/GenBank/DDBJ databases">
        <title>Cloning and characterization of genes encoding mannose binding lectins from wild Allium.</title>
        <authorList>
            <person name="Saurabh S."/>
            <person name="Mishra M."/>
            <person name="Jain M."/>
            <person name="Singh P.K."/>
        </authorList>
    </citation>
    <scope>NUCLEOTIDE SEQUENCE</scope>
</reference>
<dbReference type="InterPro" id="IPR001480">
    <property type="entry name" value="Bulb-type_lectin_dom"/>
</dbReference>
<dbReference type="GO" id="GO:0030246">
    <property type="term" value="F:carbohydrate binding"/>
    <property type="evidence" value="ECO:0007669"/>
    <property type="project" value="UniProtKB-KW"/>
</dbReference>
<keyword evidence="1" id="KW-0732">Signal</keyword>
<evidence type="ECO:0000313" key="5">
    <source>
        <dbReference type="EMBL" id="AMZ79758.1"/>
    </source>
</evidence>
<organism evidence="5">
    <name type="scientific">Allium tuberosum</name>
    <name type="common">Garlic chives</name>
    <dbReference type="NCBI Taxonomy" id="4683"/>
    <lineage>
        <taxon>Eukaryota</taxon>
        <taxon>Viridiplantae</taxon>
        <taxon>Streptophyta</taxon>
        <taxon>Embryophyta</taxon>
        <taxon>Tracheophyta</taxon>
        <taxon>Spermatophyta</taxon>
        <taxon>Magnoliopsida</taxon>
        <taxon>Liliopsida</taxon>
        <taxon>Asparagales</taxon>
        <taxon>Amaryllidaceae</taxon>
        <taxon>Allioideae</taxon>
        <taxon>Allieae</taxon>
        <taxon>Allium</taxon>
    </lineage>
</organism>
<dbReference type="GO" id="GO:0051707">
    <property type="term" value="P:response to other organism"/>
    <property type="evidence" value="ECO:0007669"/>
    <property type="project" value="UniProtKB-ARBA"/>
</dbReference>
<dbReference type="SMART" id="SM00108">
    <property type="entry name" value="B_lectin"/>
    <property type="match status" value="1"/>
</dbReference>
<evidence type="ECO:0000256" key="2">
    <source>
        <dbReference type="ARBA" id="ARBA00022734"/>
    </source>
</evidence>
<feature type="domain" description="Bulb-type lectin" evidence="4">
    <location>
        <begin position="30"/>
        <end position="139"/>
    </location>
</feature>
<dbReference type="FunFam" id="2.90.10.10:FF:000040">
    <property type="entry name" value="Mannose-binding lectin"/>
    <property type="match status" value="1"/>
</dbReference>
<keyword evidence="3" id="KW-1015">Disulfide bond</keyword>
<protein>
    <submittedName>
        <fullName evidence="5">Agglutinin preproprotein</fullName>
    </submittedName>
</protein>
<dbReference type="Gene3D" id="2.90.10.10">
    <property type="entry name" value="Bulb-type lectin domain"/>
    <property type="match status" value="1"/>
</dbReference>
<evidence type="ECO:0000256" key="1">
    <source>
        <dbReference type="ARBA" id="ARBA00022729"/>
    </source>
</evidence>
<dbReference type="EMBL" id="KR425663">
    <property type="protein sequence ID" value="AMZ79758.1"/>
    <property type="molecule type" value="mRNA"/>
</dbReference>
<keyword evidence="2" id="KW-0430">Lectin</keyword>
<evidence type="ECO:0000259" key="4">
    <source>
        <dbReference type="PROSITE" id="PS50927"/>
    </source>
</evidence>
<dbReference type="CDD" id="cd00028">
    <property type="entry name" value="B_lectin"/>
    <property type="match status" value="1"/>
</dbReference>
<accession>A0A191QKD0</accession>
<dbReference type="SUPFAM" id="SSF51110">
    <property type="entry name" value="alpha-D-mannose-specific plant lectins"/>
    <property type="match status" value="1"/>
</dbReference>
<name>A0A191QKD0_ALLTU</name>
<dbReference type="PROSITE" id="PS50927">
    <property type="entry name" value="BULB_LECTIN"/>
    <property type="match status" value="1"/>
</dbReference>
<evidence type="ECO:0000256" key="3">
    <source>
        <dbReference type="ARBA" id="ARBA00023157"/>
    </source>
</evidence>
<dbReference type="InterPro" id="IPR036426">
    <property type="entry name" value="Bulb-type_lectin_dom_sf"/>
</dbReference>
<sequence length="188" mass="19743">MATSVDTRKIVMVCTVGAILSILTSTCMGRNILLNREGLYAGQSLEEGPYRFIMQDDYNLVLYEYSTPVWASNTGVTGRNGCRAVMQADGNLVVYDSNGHAVWASNGVRGKGNYVLVLQEDRNVVIYGSGIWSTGTYRRKVGGIVVTATNGMADAGFASHNSTAIGAAGIGNQTAAAAGQVEHAVAAA</sequence>